<comment type="function">
    <text evidence="5">Required for morphogenesis and for the elongation of the flagellar filament by facilitating polymerization of the flagellin monomers at the tip of growing filament. Forms a capping structure, which prevents flagellin subunits (transported through the central channel of the flagellum) from leaking out without polymerization at the distal end.</text>
</comment>
<comment type="subcellular location">
    <subcellularLocation>
        <location evidence="5">Secreted</location>
    </subcellularLocation>
    <subcellularLocation>
        <location evidence="5">Bacterial flagellum</location>
    </subcellularLocation>
</comment>
<evidence type="ECO:0000256" key="3">
    <source>
        <dbReference type="ARBA" id="ARBA00023054"/>
    </source>
</evidence>
<dbReference type="RefSeq" id="WP_147083699.1">
    <property type="nucleotide sequence ID" value="NZ_VOQR01000001.1"/>
</dbReference>
<comment type="subunit">
    <text evidence="2 5">Homopentamer.</text>
</comment>
<comment type="similarity">
    <text evidence="1 5">Belongs to the FliD family.</text>
</comment>
<keyword evidence="8" id="KW-0282">Flagellum</keyword>
<dbReference type="AlphaFoldDB" id="A0A5C6UM01"/>
<name>A0A5C6UM01_9SPHN</name>
<gene>
    <name evidence="8" type="ORF">FSB78_16835</name>
</gene>
<dbReference type="GO" id="GO:0007155">
    <property type="term" value="P:cell adhesion"/>
    <property type="evidence" value="ECO:0007669"/>
    <property type="project" value="InterPro"/>
</dbReference>
<keyword evidence="3 5" id="KW-0175">Coiled coil</keyword>
<dbReference type="GO" id="GO:0009424">
    <property type="term" value="C:bacterial-type flagellum hook"/>
    <property type="evidence" value="ECO:0007669"/>
    <property type="project" value="UniProtKB-UniRule"/>
</dbReference>
<dbReference type="OrthoDB" id="7388356at2"/>
<evidence type="ECO:0000256" key="2">
    <source>
        <dbReference type="ARBA" id="ARBA00011255"/>
    </source>
</evidence>
<keyword evidence="4 5" id="KW-0975">Bacterial flagellum</keyword>
<keyword evidence="9" id="KW-1185">Reference proteome</keyword>
<dbReference type="InterPro" id="IPR010809">
    <property type="entry name" value="FliD_C"/>
</dbReference>
<accession>A0A5C6UM01</accession>
<organism evidence="8 9">
    <name type="scientific">Sphingomonas ginsenosidivorax</name>
    <dbReference type="NCBI Taxonomy" id="862135"/>
    <lineage>
        <taxon>Bacteria</taxon>
        <taxon>Pseudomonadati</taxon>
        <taxon>Pseudomonadota</taxon>
        <taxon>Alphaproteobacteria</taxon>
        <taxon>Sphingomonadales</taxon>
        <taxon>Sphingomonadaceae</taxon>
        <taxon>Sphingomonas</taxon>
    </lineage>
</organism>
<evidence type="ECO:0000259" key="7">
    <source>
        <dbReference type="Pfam" id="PF07195"/>
    </source>
</evidence>
<dbReference type="Proteomes" id="UP000321250">
    <property type="component" value="Unassembled WGS sequence"/>
</dbReference>
<feature type="coiled-coil region" evidence="5">
    <location>
        <begin position="437"/>
        <end position="464"/>
    </location>
</feature>
<dbReference type="GO" id="GO:0071973">
    <property type="term" value="P:bacterial-type flagellum-dependent cell motility"/>
    <property type="evidence" value="ECO:0007669"/>
    <property type="project" value="TreeGrafter"/>
</dbReference>
<protein>
    <recommendedName>
        <fullName evidence="5">Flagellar hook-associated protein 2</fullName>
        <shortName evidence="5">HAP2</shortName>
    </recommendedName>
    <alternativeName>
        <fullName evidence="5">Flagellar cap protein</fullName>
    </alternativeName>
</protein>
<feature type="domain" description="Flagellar hook-associated protein 2 C-terminal" evidence="7">
    <location>
        <begin position="255"/>
        <end position="484"/>
    </location>
</feature>
<dbReference type="GO" id="GO:0005576">
    <property type="term" value="C:extracellular region"/>
    <property type="evidence" value="ECO:0007669"/>
    <property type="project" value="UniProtKB-SubCell"/>
</dbReference>
<dbReference type="InterPro" id="IPR040026">
    <property type="entry name" value="FliD"/>
</dbReference>
<keyword evidence="8" id="KW-0966">Cell projection</keyword>
<dbReference type="PANTHER" id="PTHR30288">
    <property type="entry name" value="FLAGELLAR CAP/ASSEMBLY PROTEIN FLID"/>
    <property type="match status" value="1"/>
</dbReference>
<evidence type="ECO:0000256" key="5">
    <source>
        <dbReference type="RuleBase" id="RU362066"/>
    </source>
</evidence>
<sequence length="502" mass="50069">MTTTTATSSSTAAATSSVASIVKTLGSGSGVDTVTLVQQLVDAQFAVKNSQLKAKADTLTSQISAVSALKSELTNFDAALKSLVTSGSLTTQPTSSNSAVVAVSATAGAKLAGLSGQLTVNQLASAQAATTNTAIPRTTAFNAGTLTLRFGTDSTSGTPPVTTFTPGSAPIEIAIGAGDATLDGIAAKINAANKGVTATVVTDGIGARLTIKGASGALQAFSLTGADTDPAATGTKLSTLDVGRNAQGTTIGTNATDASVTLDGATFRRSTNTITDLITGVKLELGAVSTTPVTLGATAPTSALSGAVNDFVATFNQLQKIVATDIDPFTGVLRADTTVTAIARNLAKLTTANLATPTAPGAPHTLADLGVTTNRDGSLAVDATKLAAAITKYPDAVEALFAFGKGAAANDGISGALTAIVKQATVANAVSDQDLSLNASTKRLTDAQAAIVEAQDKAADLAATTKTRMTAQFSKMDSAVAAYKSTQAFLTQQIDAWNNSNK</sequence>
<evidence type="ECO:0000259" key="6">
    <source>
        <dbReference type="Pfam" id="PF02465"/>
    </source>
</evidence>
<dbReference type="GO" id="GO:0009421">
    <property type="term" value="C:bacterial-type flagellum filament cap"/>
    <property type="evidence" value="ECO:0007669"/>
    <property type="project" value="InterPro"/>
</dbReference>
<keyword evidence="8" id="KW-0969">Cilium</keyword>
<dbReference type="PANTHER" id="PTHR30288:SF0">
    <property type="entry name" value="FLAGELLAR HOOK-ASSOCIATED PROTEIN 2"/>
    <property type="match status" value="1"/>
</dbReference>
<dbReference type="InterPro" id="IPR003481">
    <property type="entry name" value="FliD_N"/>
</dbReference>
<evidence type="ECO:0000313" key="8">
    <source>
        <dbReference type="EMBL" id="TXC72425.1"/>
    </source>
</evidence>
<reference evidence="8 9" key="1">
    <citation type="journal article" date="2013" name="Antonie Van Leeuwenhoek">
        <title>Sphingomonas ginsenosidivorax sp. nov., with the ability to transform ginsenosides.</title>
        <authorList>
            <person name="Jin X.F."/>
            <person name="Kim J.K."/>
            <person name="Liu Q.M."/>
            <person name="Kang M.S."/>
            <person name="He D."/>
            <person name="Jin F.X."/>
            <person name="Kim S.C."/>
            <person name="Im W.T."/>
        </authorList>
    </citation>
    <scope>NUCLEOTIDE SEQUENCE [LARGE SCALE GENOMIC DNA]</scope>
    <source>
        <strain evidence="8 9">KHI67</strain>
    </source>
</reference>
<proteinExistence type="inferred from homology"/>
<dbReference type="Pfam" id="PF07195">
    <property type="entry name" value="FliD_C"/>
    <property type="match status" value="1"/>
</dbReference>
<comment type="caution">
    <text evidence="8">The sequence shown here is derived from an EMBL/GenBank/DDBJ whole genome shotgun (WGS) entry which is preliminary data.</text>
</comment>
<evidence type="ECO:0000313" key="9">
    <source>
        <dbReference type="Proteomes" id="UP000321250"/>
    </source>
</evidence>
<evidence type="ECO:0000256" key="1">
    <source>
        <dbReference type="ARBA" id="ARBA00009764"/>
    </source>
</evidence>
<keyword evidence="5" id="KW-0964">Secreted</keyword>
<feature type="domain" description="Flagellar hook-associated protein 2 N-terminal" evidence="6">
    <location>
        <begin position="29"/>
        <end position="127"/>
    </location>
</feature>
<dbReference type="EMBL" id="VOQR01000001">
    <property type="protein sequence ID" value="TXC72425.1"/>
    <property type="molecule type" value="Genomic_DNA"/>
</dbReference>
<dbReference type="Pfam" id="PF02465">
    <property type="entry name" value="FliD_N"/>
    <property type="match status" value="1"/>
</dbReference>
<evidence type="ECO:0000256" key="4">
    <source>
        <dbReference type="ARBA" id="ARBA00023143"/>
    </source>
</evidence>